<dbReference type="RefSeq" id="WP_004721278.1">
    <property type="nucleotide sequence ID" value="NZ_CABIHR010000020.1"/>
</dbReference>
<reference evidence="3 4" key="2">
    <citation type="submission" date="2018-06" db="EMBL/GenBank/DDBJ databases">
        <authorList>
            <consortium name="Pathogen Informatics"/>
            <person name="Doyle S."/>
        </authorList>
    </citation>
    <scope>NUCLEOTIDE SEQUENCE [LARGE SCALE GENOMIC DNA]</scope>
    <source>
        <strain evidence="3 4">NCTC10476</strain>
    </source>
</reference>
<dbReference type="InterPro" id="IPR006439">
    <property type="entry name" value="HAD-SF_hydro_IA"/>
</dbReference>
<sequence>MLYIFDLGNVIVDIDFKRVLGVWSNLSSIPLATLTERFSMGEIFQQHERGEVSDEEFARQFSDEMGLSLSFEQFALGWQAIFVGLRPEVIAVMNKLREEGHRVVVLSNTNRLHCNYWPQHYPEVAAAVDQMYLSQDLGMRKPDAEIYHHVLNHENFPPERAVFFDDVAANIEAAAALGINVVHVTDKTVIPAYFS</sequence>
<protein>
    <submittedName>
        <fullName evidence="2 3">Phosphatase</fullName>
        <ecNumber evidence="3">3.1.3.-</ecNumber>
    </submittedName>
</protein>
<dbReference type="InterPro" id="IPR023198">
    <property type="entry name" value="PGP-like_dom2"/>
</dbReference>
<dbReference type="Gene3D" id="1.10.150.240">
    <property type="entry name" value="Putative phosphatase, domain 2"/>
    <property type="match status" value="1"/>
</dbReference>
<dbReference type="GeneID" id="66881176"/>
<dbReference type="EC" id="3.1.3.-" evidence="3"/>
<dbReference type="Proteomes" id="UP000255169">
    <property type="component" value="Unassembled WGS sequence"/>
</dbReference>
<dbReference type="SUPFAM" id="SSF56784">
    <property type="entry name" value="HAD-like"/>
    <property type="match status" value="1"/>
</dbReference>
<dbReference type="SFLD" id="SFLDS00003">
    <property type="entry name" value="Haloacid_Dehalogenase"/>
    <property type="match status" value="1"/>
</dbReference>
<dbReference type="EMBL" id="UHJG01000001">
    <property type="protein sequence ID" value="SUQ00818.1"/>
    <property type="molecule type" value="Genomic_DNA"/>
</dbReference>
<dbReference type="PANTHER" id="PTHR43611:SF3">
    <property type="entry name" value="FLAVIN MONONUCLEOTIDE HYDROLASE 1, CHLOROPLATIC"/>
    <property type="match status" value="1"/>
</dbReference>
<gene>
    <name evidence="3" type="primary">yihX</name>
    <name evidence="2" type="ORF">CSF007_17965</name>
    <name evidence="3" type="ORF">NCTC10476_02131</name>
</gene>
<keyword evidence="4" id="KW-1185">Reference proteome</keyword>
<dbReference type="InterPro" id="IPR036412">
    <property type="entry name" value="HAD-like_sf"/>
</dbReference>
<dbReference type="KEGG" id="yrb:UGYR_10045"/>
<organism evidence="2">
    <name type="scientific">Yersinia ruckeri</name>
    <dbReference type="NCBI Taxonomy" id="29486"/>
    <lineage>
        <taxon>Bacteria</taxon>
        <taxon>Pseudomonadati</taxon>
        <taxon>Pseudomonadota</taxon>
        <taxon>Gammaproteobacteria</taxon>
        <taxon>Enterobacterales</taxon>
        <taxon>Yersiniaceae</taxon>
        <taxon>Yersinia</taxon>
    </lineage>
</organism>
<accession>A0A085U3T6</accession>
<dbReference type="AlphaFoldDB" id="A0A085U3T6"/>
<reference evidence="2" key="1">
    <citation type="journal article" date="2015" name="Genome Announc.">
        <title>Complete Genome Sequence of Yersinia ruckeri Strain CSF007-82, Etiologic Agent of Red Mouth Disease in Salmonid Fish.</title>
        <authorList>
            <person name="Nelson M.C."/>
            <person name="LaPatra S.E."/>
            <person name="Welch T.J."/>
            <person name="Graf J."/>
        </authorList>
    </citation>
    <scope>NUCLEOTIDE SEQUENCE</scope>
    <source>
        <strain evidence="2">CSF007-82</strain>
    </source>
</reference>
<dbReference type="NCBIfam" id="TIGR01509">
    <property type="entry name" value="HAD-SF-IA-v3"/>
    <property type="match status" value="1"/>
</dbReference>
<keyword evidence="1" id="KW-0479">Metal-binding</keyword>
<evidence type="ECO:0000313" key="4">
    <source>
        <dbReference type="Proteomes" id="UP000255169"/>
    </source>
</evidence>
<dbReference type="InterPro" id="IPR023214">
    <property type="entry name" value="HAD_sf"/>
</dbReference>
<dbReference type="STRING" id="29486.UGYR_10045"/>
<dbReference type="GO" id="GO:0016787">
    <property type="term" value="F:hydrolase activity"/>
    <property type="evidence" value="ECO:0007669"/>
    <property type="project" value="UniProtKB-KW"/>
</dbReference>
<dbReference type="GO" id="GO:0046872">
    <property type="term" value="F:metal ion binding"/>
    <property type="evidence" value="ECO:0007669"/>
    <property type="project" value="UniProtKB-KW"/>
</dbReference>
<dbReference type="Gene3D" id="3.40.50.1000">
    <property type="entry name" value="HAD superfamily/HAD-like"/>
    <property type="match status" value="1"/>
</dbReference>
<dbReference type="OrthoDB" id="9797415at2"/>
<dbReference type="CDD" id="cd02603">
    <property type="entry name" value="HAD_sEH-N_like"/>
    <property type="match status" value="1"/>
</dbReference>
<dbReference type="PATRIC" id="fig|29486.44.peg.3055"/>
<dbReference type="PANTHER" id="PTHR43611">
    <property type="entry name" value="ALPHA-D-GLUCOSE 1-PHOSPHATE PHOSPHATASE"/>
    <property type="match status" value="1"/>
</dbReference>
<dbReference type="Pfam" id="PF00702">
    <property type="entry name" value="Hydrolase"/>
    <property type="match status" value="1"/>
</dbReference>
<keyword evidence="3" id="KW-0378">Hydrolase</keyword>
<dbReference type="NCBIfam" id="NF006991">
    <property type="entry name" value="PRK09456.1"/>
    <property type="match status" value="1"/>
</dbReference>
<dbReference type="eggNOG" id="COG1011">
    <property type="taxonomic scope" value="Bacteria"/>
</dbReference>
<proteinExistence type="predicted"/>
<name>A0A085U3T6_YERRU</name>
<dbReference type="EMBL" id="LN681231">
    <property type="protein sequence ID" value="CEK29289.1"/>
    <property type="molecule type" value="Genomic_DNA"/>
</dbReference>
<evidence type="ECO:0000313" key="2">
    <source>
        <dbReference type="EMBL" id="CEK29289.1"/>
    </source>
</evidence>
<dbReference type="SFLD" id="SFLDG01129">
    <property type="entry name" value="C1.5:_HAD__Beta-PGM__Phosphata"/>
    <property type="match status" value="1"/>
</dbReference>
<evidence type="ECO:0000313" key="3">
    <source>
        <dbReference type="EMBL" id="SUQ00818.1"/>
    </source>
</evidence>
<evidence type="ECO:0000256" key="1">
    <source>
        <dbReference type="ARBA" id="ARBA00022723"/>
    </source>
</evidence>
<dbReference type="PRINTS" id="PR00413">
    <property type="entry name" value="HADHALOGNASE"/>
</dbReference>